<dbReference type="SMART" id="SM00194">
    <property type="entry name" value="PTPc"/>
    <property type="match status" value="1"/>
</dbReference>
<feature type="region of interest" description="Disordered" evidence="1">
    <location>
        <begin position="1"/>
        <end position="40"/>
    </location>
</feature>
<evidence type="ECO:0000256" key="1">
    <source>
        <dbReference type="SAM" id="MobiDB-lite"/>
    </source>
</evidence>
<dbReference type="PROSITE" id="PS50055">
    <property type="entry name" value="TYR_PHOSPHATASE_PTP"/>
    <property type="match status" value="1"/>
</dbReference>
<dbReference type="SMART" id="SM00404">
    <property type="entry name" value="PTPc_motif"/>
    <property type="match status" value="1"/>
</dbReference>
<name>A0A7E4V344_PANRE</name>
<protein>
    <submittedName>
        <fullName evidence="5">Protein-tyrosine phosphatase</fullName>
    </submittedName>
</protein>
<proteinExistence type="predicted"/>
<evidence type="ECO:0000259" key="2">
    <source>
        <dbReference type="PROSITE" id="PS50055"/>
    </source>
</evidence>
<evidence type="ECO:0000259" key="3">
    <source>
        <dbReference type="PROSITE" id="PS50056"/>
    </source>
</evidence>
<dbReference type="InterPro" id="IPR000242">
    <property type="entry name" value="PTP_cat"/>
</dbReference>
<dbReference type="SUPFAM" id="SSF52799">
    <property type="entry name" value="(Phosphotyrosine protein) phosphatases II"/>
    <property type="match status" value="1"/>
</dbReference>
<dbReference type="PROSITE" id="PS50056">
    <property type="entry name" value="TYR_PHOSPHATASE_2"/>
    <property type="match status" value="1"/>
</dbReference>
<feature type="compositionally biased region" description="Basic and acidic residues" evidence="1">
    <location>
        <begin position="75"/>
        <end position="84"/>
    </location>
</feature>
<feature type="compositionally biased region" description="Basic residues" evidence="1">
    <location>
        <begin position="7"/>
        <end position="17"/>
    </location>
</feature>
<dbReference type="PANTHER" id="PTHR46163">
    <property type="entry name" value="TYROSINE-PROTEIN PHOSPHATASE-RELATED"/>
    <property type="match status" value="1"/>
</dbReference>
<feature type="domain" description="Tyrosine-protein phosphatase" evidence="2">
    <location>
        <begin position="134"/>
        <end position="364"/>
    </location>
</feature>
<dbReference type="InterPro" id="IPR029021">
    <property type="entry name" value="Prot-tyrosine_phosphatase-like"/>
</dbReference>
<keyword evidence="4" id="KW-1185">Reference proteome</keyword>
<dbReference type="CDD" id="cd00047">
    <property type="entry name" value="PTPc"/>
    <property type="match status" value="1"/>
</dbReference>
<dbReference type="InterPro" id="IPR052782">
    <property type="entry name" value="Oocyte-zygote_transition_reg"/>
</dbReference>
<dbReference type="AlphaFoldDB" id="A0A7E4V344"/>
<dbReference type="GO" id="GO:0004725">
    <property type="term" value="F:protein tyrosine phosphatase activity"/>
    <property type="evidence" value="ECO:0007669"/>
    <property type="project" value="InterPro"/>
</dbReference>
<dbReference type="Proteomes" id="UP000492821">
    <property type="component" value="Unassembled WGS sequence"/>
</dbReference>
<sequence length="398" mass="45220">MTDRRNSRISKKRKRLRDRTLTTEATTEVSPDGAGSSTALVPLPMNVWERATLMQATEHKNDTSTLTTTTTATDEPAKPKDRERHARVAKAVAAFLERTLNKGVKGLAAEYIANPKEVVPTEVTAFKENTSHAKNRFNDLACLDSTRVVLKKHTTSYIHANYITSVRSQSRFIVTQAPMETTIIDFWRMVVQEHVEQIVMLCDFFEDNRSKCAKYFPATKGDRVQFENYEISNSQVSEMLVEKAEPEEGKVTTSELKVTTRSGVQRLQHHRWTNWKDRKVPAGSQTVLALLHGIRSTHKPIVVHCSTGIGRACTFVAIEVVLESLFQGHECQMDTFLTNLRKQRAYAVSTDLQYVFLHKAVLDYMKGKGKIKSKDHDIALKKFSEDYQKFANESQHLK</sequence>
<feature type="compositionally biased region" description="Polar residues" evidence="1">
    <location>
        <begin position="24"/>
        <end position="39"/>
    </location>
</feature>
<dbReference type="Gene3D" id="3.90.190.10">
    <property type="entry name" value="Protein tyrosine phosphatase superfamily"/>
    <property type="match status" value="1"/>
</dbReference>
<dbReference type="Pfam" id="PF00102">
    <property type="entry name" value="Y_phosphatase"/>
    <property type="match status" value="1"/>
</dbReference>
<dbReference type="PRINTS" id="PR00700">
    <property type="entry name" value="PRTYPHPHTASE"/>
</dbReference>
<feature type="domain" description="Tyrosine specific protein phosphatases" evidence="3">
    <location>
        <begin position="285"/>
        <end position="355"/>
    </location>
</feature>
<dbReference type="WBParaSite" id="Pan_g15914.t1">
    <property type="protein sequence ID" value="Pan_g15914.t1"/>
    <property type="gene ID" value="Pan_g15914"/>
</dbReference>
<organism evidence="4 5">
    <name type="scientific">Panagrellus redivivus</name>
    <name type="common">Microworm</name>
    <dbReference type="NCBI Taxonomy" id="6233"/>
    <lineage>
        <taxon>Eukaryota</taxon>
        <taxon>Metazoa</taxon>
        <taxon>Ecdysozoa</taxon>
        <taxon>Nematoda</taxon>
        <taxon>Chromadorea</taxon>
        <taxon>Rhabditida</taxon>
        <taxon>Tylenchina</taxon>
        <taxon>Panagrolaimomorpha</taxon>
        <taxon>Panagrolaimoidea</taxon>
        <taxon>Panagrolaimidae</taxon>
        <taxon>Panagrellus</taxon>
    </lineage>
</organism>
<dbReference type="InterPro" id="IPR003595">
    <property type="entry name" value="Tyr_Pase_cat"/>
</dbReference>
<evidence type="ECO:0000313" key="5">
    <source>
        <dbReference type="WBParaSite" id="Pan_g15914.t1"/>
    </source>
</evidence>
<feature type="compositionally biased region" description="Low complexity" evidence="1">
    <location>
        <begin position="63"/>
        <end position="73"/>
    </location>
</feature>
<accession>A0A7E4V344</accession>
<evidence type="ECO:0000313" key="4">
    <source>
        <dbReference type="Proteomes" id="UP000492821"/>
    </source>
</evidence>
<dbReference type="InterPro" id="IPR000387">
    <property type="entry name" value="Tyr_Pase_dom"/>
</dbReference>
<reference evidence="4" key="1">
    <citation type="journal article" date="2013" name="Genetics">
        <title>The draft genome and transcriptome of Panagrellus redivivus are shaped by the harsh demands of a free-living lifestyle.</title>
        <authorList>
            <person name="Srinivasan J."/>
            <person name="Dillman A.R."/>
            <person name="Macchietto M.G."/>
            <person name="Heikkinen L."/>
            <person name="Lakso M."/>
            <person name="Fracchia K.M."/>
            <person name="Antoshechkin I."/>
            <person name="Mortazavi A."/>
            <person name="Wong G."/>
            <person name="Sternberg P.W."/>
        </authorList>
    </citation>
    <scope>NUCLEOTIDE SEQUENCE [LARGE SCALE GENOMIC DNA]</scope>
    <source>
        <strain evidence="4">MT8872</strain>
    </source>
</reference>
<feature type="region of interest" description="Disordered" evidence="1">
    <location>
        <begin position="58"/>
        <end position="84"/>
    </location>
</feature>
<reference evidence="5" key="2">
    <citation type="submission" date="2020-10" db="UniProtKB">
        <authorList>
            <consortium name="WormBaseParasite"/>
        </authorList>
    </citation>
    <scope>IDENTIFICATION</scope>
</reference>